<gene>
    <name evidence="2" type="ORF">EZS28_015919</name>
</gene>
<dbReference type="EMBL" id="SNRW01003939">
    <property type="protein sequence ID" value="KAA6388553.1"/>
    <property type="molecule type" value="Genomic_DNA"/>
</dbReference>
<sequence>MPKKGIKKHSSDEITDNESDPFWKYNVKRRKTRQIHSQKYDADNVSRTPEILQARGLQVKKGMTTVDKRNIEEEIIRADSSIGRTDAFAGEFGLMNSKVRRLVFIAGSVITEEQQLNQLVNFGSPRQKDKENQQLNLQYITESQEDFGLSSMLEDQQPVQTVAQEKLTEGQRQATQKDILKSENVNTIYDIGALDWGRRPINDIYNRNPFETNNIDYNQDALRNL</sequence>
<evidence type="ECO:0000313" key="3">
    <source>
        <dbReference type="Proteomes" id="UP000324800"/>
    </source>
</evidence>
<organism evidence="2 3">
    <name type="scientific">Streblomastix strix</name>
    <dbReference type="NCBI Taxonomy" id="222440"/>
    <lineage>
        <taxon>Eukaryota</taxon>
        <taxon>Metamonada</taxon>
        <taxon>Preaxostyla</taxon>
        <taxon>Oxymonadida</taxon>
        <taxon>Streblomastigidae</taxon>
        <taxon>Streblomastix</taxon>
    </lineage>
</organism>
<dbReference type="Proteomes" id="UP000324800">
    <property type="component" value="Unassembled WGS sequence"/>
</dbReference>
<name>A0A5J4W262_9EUKA</name>
<comment type="caution">
    <text evidence="2">The sequence shown here is derived from an EMBL/GenBank/DDBJ whole genome shotgun (WGS) entry which is preliminary data.</text>
</comment>
<evidence type="ECO:0000256" key="1">
    <source>
        <dbReference type="SAM" id="MobiDB-lite"/>
    </source>
</evidence>
<dbReference type="AlphaFoldDB" id="A0A5J4W262"/>
<evidence type="ECO:0000313" key="2">
    <source>
        <dbReference type="EMBL" id="KAA6388553.1"/>
    </source>
</evidence>
<feature type="region of interest" description="Disordered" evidence="1">
    <location>
        <begin position="1"/>
        <end position="21"/>
    </location>
</feature>
<reference evidence="2 3" key="1">
    <citation type="submission" date="2019-03" db="EMBL/GenBank/DDBJ databases">
        <title>Single cell metagenomics reveals metabolic interactions within the superorganism composed of flagellate Streblomastix strix and complex community of Bacteroidetes bacteria on its surface.</title>
        <authorList>
            <person name="Treitli S.C."/>
            <person name="Kolisko M."/>
            <person name="Husnik F."/>
            <person name="Keeling P."/>
            <person name="Hampl V."/>
        </authorList>
    </citation>
    <scope>NUCLEOTIDE SEQUENCE [LARGE SCALE GENOMIC DNA]</scope>
    <source>
        <strain evidence="2">ST1C</strain>
    </source>
</reference>
<proteinExistence type="predicted"/>
<accession>A0A5J4W262</accession>
<protein>
    <submittedName>
        <fullName evidence="2">Uncharacterized protein</fullName>
    </submittedName>
</protein>